<protein>
    <submittedName>
        <fullName evidence="3">Biotin--[acetyl-CoA-carboxylase] ligase</fullName>
        <ecNumber evidence="3">6.3.4.15</ecNumber>
    </submittedName>
</protein>
<dbReference type="NCBIfam" id="TIGR00121">
    <property type="entry name" value="birA_ligase"/>
    <property type="match status" value="1"/>
</dbReference>
<accession>A0ABS9ZSK5</accession>
<dbReference type="EC" id="6.3.4.15" evidence="3"/>
<dbReference type="InterPro" id="IPR004408">
    <property type="entry name" value="Biotin_CoA_COase_ligase"/>
</dbReference>
<dbReference type="InterPro" id="IPR045864">
    <property type="entry name" value="aa-tRNA-synth_II/BPL/LPL"/>
</dbReference>
<dbReference type="PROSITE" id="PS51733">
    <property type="entry name" value="BPL_LPL_CATALYTIC"/>
    <property type="match status" value="1"/>
</dbReference>
<evidence type="ECO:0000313" key="3">
    <source>
        <dbReference type="EMBL" id="MCJ0741556.1"/>
    </source>
</evidence>
<dbReference type="Gene3D" id="3.30.930.10">
    <property type="entry name" value="Bira Bifunctional Protein, Domain 2"/>
    <property type="match status" value="1"/>
</dbReference>
<reference evidence="3" key="1">
    <citation type="submission" date="2022-03" db="EMBL/GenBank/DDBJ databases">
        <authorList>
            <person name="Woo C.Y."/>
        </authorList>
    </citation>
    <scope>NUCLEOTIDE SEQUENCE</scope>
    <source>
        <strain evidence="3">CYS-01</strain>
    </source>
</reference>
<dbReference type="CDD" id="cd16442">
    <property type="entry name" value="BPL"/>
    <property type="match status" value="1"/>
</dbReference>
<organism evidence="3 4">
    <name type="scientific">Pedobacter montanisoli</name>
    <dbReference type="NCBI Taxonomy" id="2923277"/>
    <lineage>
        <taxon>Bacteria</taxon>
        <taxon>Pseudomonadati</taxon>
        <taxon>Bacteroidota</taxon>
        <taxon>Sphingobacteriia</taxon>
        <taxon>Sphingobacteriales</taxon>
        <taxon>Sphingobacteriaceae</taxon>
        <taxon>Pedobacter</taxon>
    </lineage>
</organism>
<keyword evidence="4" id="KW-1185">Reference proteome</keyword>
<evidence type="ECO:0000313" key="4">
    <source>
        <dbReference type="Proteomes" id="UP001165460"/>
    </source>
</evidence>
<dbReference type="SUPFAM" id="SSF55681">
    <property type="entry name" value="Class II aaRS and biotin synthetases"/>
    <property type="match status" value="1"/>
</dbReference>
<evidence type="ECO:0000259" key="2">
    <source>
        <dbReference type="PROSITE" id="PS51733"/>
    </source>
</evidence>
<dbReference type="PANTHER" id="PTHR12835">
    <property type="entry name" value="BIOTIN PROTEIN LIGASE"/>
    <property type="match status" value="1"/>
</dbReference>
<gene>
    <name evidence="3" type="ORF">MMF97_02455</name>
</gene>
<dbReference type="GO" id="GO:0004077">
    <property type="term" value="F:biotin--[biotin carboxyl-carrier protein] ligase activity"/>
    <property type="evidence" value="ECO:0007669"/>
    <property type="project" value="UniProtKB-EC"/>
</dbReference>
<dbReference type="PANTHER" id="PTHR12835:SF5">
    <property type="entry name" value="BIOTIN--PROTEIN LIGASE"/>
    <property type="match status" value="1"/>
</dbReference>
<dbReference type="InterPro" id="IPR004143">
    <property type="entry name" value="BPL_LPL_catalytic"/>
</dbReference>
<name>A0ABS9ZSK5_9SPHI</name>
<sequence length="227" mass="25924">MASNFEPLTEGTVIMADNQFAGRGQQENVWHAEPGKNLTFSIYLCPRFLSPVNQFSLNMIVSLAICNALASFLPERPQIKWPNDIYYNHKKLGGILIENSISGNQLKSSIIGIGLNVNQQIFDTHIQSKAISMNQILHHDVDRLKVLAQICRGIEQYYLNLKANKIQVIKENYIKNLFKYQTEALFKAQGQEFRGTISNVDDNGLLNITCLNRQIKKFNFKEIEFLD</sequence>
<dbReference type="Proteomes" id="UP001165460">
    <property type="component" value="Unassembled WGS sequence"/>
</dbReference>
<keyword evidence="1 3" id="KW-0436">Ligase</keyword>
<dbReference type="Pfam" id="PF03099">
    <property type="entry name" value="BPL_LplA_LipB"/>
    <property type="match status" value="1"/>
</dbReference>
<evidence type="ECO:0000256" key="1">
    <source>
        <dbReference type="ARBA" id="ARBA00022598"/>
    </source>
</evidence>
<comment type="caution">
    <text evidence="3">The sequence shown here is derived from an EMBL/GenBank/DDBJ whole genome shotgun (WGS) entry which is preliminary data.</text>
</comment>
<feature type="domain" description="BPL/LPL catalytic" evidence="2">
    <location>
        <begin position="1"/>
        <end position="162"/>
    </location>
</feature>
<dbReference type="EMBL" id="JALGBH010000001">
    <property type="protein sequence ID" value="MCJ0741556.1"/>
    <property type="molecule type" value="Genomic_DNA"/>
</dbReference>
<proteinExistence type="predicted"/>